<sequence length="99" mass="11332">MGWPVLGSSLLLKTLQHHLSSISISKSLLRILELLKELHRLYASPITPAMAAAYCSVAVECTLKFLQLEFHNNPTYINVVQRIWCRRIRHMDPYEDPSG</sequence>
<keyword evidence="2" id="KW-1185">Reference proteome</keyword>
<dbReference type="Proteomes" id="UP001359559">
    <property type="component" value="Unassembled WGS sequence"/>
</dbReference>
<dbReference type="AlphaFoldDB" id="A0AAN9JLN1"/>
<proteinExistence type="predicted"/>
<comment type="caution">
    <text evidence="1">The sequence shown here is derived from an EMBL/GenBank/DDBJ whole genome shotgun (WGS) entry which is preliminary data.</text>
</comment>
<reference evidence="1 2" key="1">
    <citation type="submission" date="2024-01" db="EMBL/GenBank/DDBJ databases">
        <title>The genomes of 5 underutilized Papilionoideae crops provide insights into root nodulation and disease resistance.</title>
        <authorList>
            <person name="Yuan L."/>
        </authorList>
    </citation>
    <scope>NUCLEOTIDE SEQUENCE [LARGE SCALE GENOMIC DNA]</scope>
    <source>
        <strain evidence="1">LY-2023</strain>
        <tissue evidence="1">Leaf</tissue>
    </source>
</reference>
<organism evidence="1 2">
    <name type="scientific">Clitoria ternatea</name>
    <name type="common">Butterfly pea</name>
    <dbReference type="NCBI Taxonomy" id="43366"/>
    <lineage>
        <taxon>Eukaryota</taxon>
        <taxon>Viridiplantae</taxon>
        <taxon>Streptophyta</taxon>
        <taxon>Embryophyta</taxon>
        <taxon>Tracheophyta</taxon>
        <taxon>Spermatophyta</taxon>
        <taxon>Magnoliopsida</taxon>
        <taxon>eudicotyledons</taxon>
        <taxon>Gunneridae</taxon>
        <taxon>Pentapetalae</taxon>
        <taxon>rosids</taxon>
        <taxon>fabids</taxon>
        <taxon>Fabales</taxon>
        <taxon>Fabaceae</taxon>
        <taxon>Papilionoideae</taxon>
        <taxon>50 kb inversion clade</taxon>
        <taxon>NPAAA clade</taxon>
        <taxon>indigoferoid/millettioid clade</taxon>
        <taxon>Phaseoleae</taxon>
        <taxon>Clitoria</taxon>
    </lineage>
</organism>
<protein>
    <submittedName>
        <fullName evidence="1">Uncharacterized protein</fullName>
    </submittedName>
</protein>
<accession>A0AAN9JLN1</accession>
<evidence type="ECO:0000313" key="2">
    <source>
        <dbReference type="Proteomes" id="UP001359559"/>
    </source>
</evidence>
<name>A0AAN9JLN1_CLITE</name>
<dbReference type="PANTHER" id="PTHR46993">
    <property type="entry name" value="MYB TRANSCRIPTION FACTOR"/>
    <property type="match status" value="1"/>
</dbReference>
<dbReference type="EMBL" id="JAYKXN010000003">
    <property type="protein sequence ID" value="KAK7301510.1"/>
    <property type="molecule type" value="Genomic_DNA"/>
</dbReference>
<evidence type="ECO:0000313" key="1">
    <source>
        <dbReference type="EMBL" id="KAK7301510.1"/>
    </source>
</evidence>
<dbReference type="PANTHER" id="PTHR46993:SF6">
    <property type="entry name" value="MYB TRANSCRIPTION FACTOR"/>
    <property type="match status" value="1"/>
</dbReference>
<gene>
    <name evidence="1" type="ORF">RJT34_12376</name>
</gene>